<accession>A0ABU7D8I1</accession>
<dbReference type="Gene3D" id="2.60.40.10">
    <property type="entry name" value="Immunoglobulins"/>
    <property type="match status" value="2"/>
</dbReference>
<name>A0ABU7D8I1_9TELE</name>
<dbReference type="PROSITE" id="PS50835">
    <property type="entry name" value="IG_LIKE"/>
    <property type="match status" value="1"/>
</dbReference>
<dbReference type="InterPro" id="IPR036179">
    <property type="entry name" value="Ig-like_dom_sf"/>
</dbReference>
<organism evidence="3 4">
    <name type="scientific">Characodon lateralis</name>
    <dbReference type="NCBI Taxonomy" id="208331"/>
    <lineage>
        <taxon>Eukaryota</taxon>
        <taxon>Metazoa</taxon>
        <taxon>Chordata</taxon>
        <taxon>Craniata</taxon>
        <taxon>Vertebrata</taxon>
        <taxon>Euteleostomi</taxon>
        <taxon>Actinopterygii</taxon>
        <taxon>Neopterygii</taxon>
        <taxon>Teleostei</taxon>
        <taxon>Neoteleostei</taxon>
        <taxon>Acanthomorphata</taxon>
        <taxon>Ovalentaria</taxon>
        <taxon>Atherinomorphae</taxon>
        <taxon>Cyprinodontiformes</taxon>
        <taxon>Goodeidae</taxon>
        <taxon>Characodon</taxon>
    </lineage>
</organism>
<dbReference type="InterPro" id="IPR013783">
    <property type="entry name" value="Ig-like_fold"/>
</dbReference>
<dbReference type="PANTHER" id="PTHR13771:SF9">
    <property type="entry name" value="INTERCELLULAR ADHESION MOLECULE 5"/>
    <property type="match status" value="1"/>
</dbReference>
<evidence type="ECO:0000259" key="2">
    <source>
        <dbReference type="PROSITE" id="PS50835"/>
    </source>
</evidence>
<gene>
    <name evidence="3" type="ORF">CHARACLAT_017865</name>
</gene>
<feature type="chain" id="PRO_5045922553" description="Ig-like domain-containing protein" evidence="1">
    <location>
        <begin position="22"/>
        <end position="319"/>
    </location>
</feature>
<sequence length="319" mass="35235">MCEAEWMLLLVLIPLIGSATSSPFFSPAAPFPSQISTPSPLPINLPALSLSFPSSTFTGSSTESMTRAECNLKISPSILVVRFGDPAKANCSKPSTGFSMLGWVNTQGAPVPTMESFLVWSVDKMTEWTINLVCYATADQGGDCSSNLPLIVYKPPKKVSIQFLNHTGPMFERHQYSLQCTVQDVAPVGNLIVTFYRGQTPLGQLRSNWTTEKTPVNESFTLIITPFKEDNGSQYWCEAKLELGPAGPQHPPVEMSQNLTVMVLWNPEPIHPTKLHMKEEKHLDSELKTNQQPLGSGTTNCYRGCFLWFALLAHLINRL</sequence>
<dbReference type="SUPFAM" id="SSF48726">
    <property type="entry name" value="Immunoglobulin"/>
    <property type="match status" value="1"/>
</dbReference>
<feature type="domain" description="Ig-like" evidence="2">
    <location>
        <begin position="156"/>
        <end position="260"/>
    </location>
</feature>
<reference evidence="3 4" key="1">
    <citation type="submission" date="2021-06" db="EMBL/GenBank/DDBJ databases">
        <authorList>
            <person name="Palmer J.M."/>
        </authorList>
    </citation>
    <scope>NUCLEOTIDE SEQUENCE [LARGE SCALE GENOMIC DNA]</scope>
    <source>
        <strain evidence="3 4">CL_MEX2019</strain>
        <tissue evidence="3">Muscle</tissue>
    </source>
</reference>
<proteinExistence type="predicted"/>
<evidence type="ECO:0000313" key="3">
    <source>
        <dbReference type="EMBL" id="MED6271211.1"/>
    </source>
</evidence>
<dbReference type="PANTHER" id="PTHR13771">
    <property type="entry name" value="INTERCELLULAR ADHESION MOLECULE"/>
    <property type="match status" value="1"/>
</dbReference>
<feature type="signal peptide" evidence="1">
    <location>
        <begin position="1"/>
        <end position="21"/>
    </location>
</feature>
<evidence type="ECO:0000256" key="1">
    <source>
        <dbReference type="SAM" id="SignalP"/>
    </source>
</evidence>
<evidence type="ECO:0000313" key="4">
    <source>
        <dbReference type="Proteomes" id="UP001352852"/>
    </source>
</evidence>
<dbReference type="Proteomes" id="UP001352852">
    <property type="component" value="Unassembled WGS sequence"/>
</dbReference>
<dbReference type="InterPro" id="IPR007110">
    <property type="entry name" value="Ig-like_dom"/>
</dbReference>
<comment type="caution">
    <text evidence="3">The sequence shown here is derived from an EMBL/GenBank/DDBJ whole genome shotgun (WGS) entry which is preliminary data.</text>
</comment>
<keyword evidence="1" id="KW-0732">Signal</keyword>
<keyword evidence="4" id="KW-1185">Reference proteome</keyword>
<dbReference type="EMBL" id="JAHUTJ010017921">
    <property type="protein sequence ID" value="MED6271211.1"/>
    <property type="molecule type" value="Genomic_DNA"/>
</dbReference>
<dbReference type="InterPro" id="IPR047012">
    <property type="entry name" value="ICAM_VCAM"/>
</dbReference>
<protein>
    <recommendedName>
        <fullName evidence="2">Ig-like domain-containing protein</fullName>
    </recommendedName>
</protein>